<feature type="binding site" description="covalent" evidence="7">
    <location>
        <position position="146"/>
    </location>
    <ligand>
        <name>heme c</name>
        <dbReference type="ChEBI" id="CHEBI:61717"/>
    </ligand>
</feature>
<dbReference type="OrthoDB" id="8115790at2"/>
<evidence type="ECO:0000256" key="1">
    <source>
        <dbReference type="ARBA" id="ARBA00022448"/>
    </source>
</evidence>
<keyword evidence="4" id="KW-0249">Electron transport</keyword>
<keyword evidence="2 7" id="KW-0349">Heme</keyword>
<evidence type="ECO:0000256" key="5">
    <source>
        <dbReference type="ARBA" id="ARBA00023004"/>
    </source>
</evidence>
<dbReference type="InterPro" id="IPR002321">
    <property type="entry name" value="Cyt_c_II"/>
</dbReference>
<keyword evidence="1" id="KW-0813">Transport</keyword>
<dbReference type="PROSITE" id="PS51009">
    <property type="entry name" value="CYTCII"/>
    <property type="match status" value="1"/>
</dbReference>
<dbReference type="GO" id="GO:0042597">
    <property type="term" value="C:periplasmic space"/>
    <property type="evidence" value="ECO:0007669"/>
    <property type="project" value="InterPro"/>
</dbReference>
<dbReference type="InterPro" id="IPR012127">
    <property type="entry name" value="Cyt_c_prime"/>
</dbReference>
<protein>
    <submittedName>
        <fullName evidence="8">Cytochrome c, class II</fullName>
    </submittedName>
</protein>
<keyword evidence="3 6" id="KW-0479">Metal-binding</keyword>
<evidence type="ECO:0000256" key="2">
    <source>
        <dbReference type="ARBA" id="ARBA00022617"/>
    </source>
</evidence>
<dbReference type="SUPFAM" id="SSF47175">
    <property type="entry name" value="Cytochromes"/>
    <property type="match status" value="1"/>
</dbReference>
<feature type="binding site" description="covalent" evidence="7">
    <location>
        <position position="143"/>
    </location>
    <ligand>
        <name>heme c</name>
        <dbReference type="ChEBI" id="CHEBI:61717"/>
    </ligand>
</feature>
<geneLocation type="plasmid" evidence="8">
    <name>1</name>
</geneLocation>
<dbReference type="EMBL" id="CP000389">
    <property type="protein sequence ID" value="ABG61386.1"/>
    <property type="molecule type" value="Genomic_DNA"/>
</dbReference>
<dbReference type="HOGENOM" id="CLU_106713_3_0_5"/>
<dbReference type="Gene3D" id="1.20.120.10">
    <property type="entry name" value="Cytochrome c/b562"/>
    <property type="match status" value="1"/>
</dbReference>
<proteinExistence type="predicted"/>
<evidence type="ECO:0000256" key="4">
    <source>
        <dbReference type="ARBA" id="ARBA00022982"/>
    </source>
</evidence>
<dbReference type="GO" id="GO:0009055">
    <property type="term" value="F:electron transfer activity"/>
    <property type="evidence" value="ECO:0007669"/>
    <property type="project" value="InterPro"/>
</dbReference>
<evidence type="ECO:0000256" key="6">
    <source>
        <dbReference type="PIRSR" id="PIRSR000027-1"/>
    </source>
</evidence>
<dbReference type="KEGG" id="mes:Meso_4420"/>
<dbReference type="InterPro" id="IPR010980">
    <property type="entry name" value="Cyt_c/b562"/>
</dbReference>
<evidence type="ECO:0000256" key="3">
    <source>
        <dbReference type="ARBA" id="ARBA00022723"/>
    </source>
</evidence>
<dbReference type="GO" id="GO:0020037">
    <property type="term" value="F:heme binding"/>
    <property type="evidence" value="ECO:0007669"/>
    <property type="project" value="InterPro"/>
</dbReference>
<feature type="binding site" description="axial binding residue" evidence="6">
    <location>
        <position position="147"/>
    </location>
    <ligand>
        <name>heme c</name>
        <dbReference type="ChEBI" id="CHEBI:61717"/>
    </ligand>
    <ligandPart>
        <name>Fe</name>
        <dbReference type="ChEBI" id="CHEBI:18248"/>
    </ligandPart>
</feature>
<accession>Q11MI3</accession>
<gene>
    <name evidence="8" type="ordered locus">Meso_4420</name>
</gene>
<dbReference type="Pfam" id="PF01322">
    <property type="entry name" value="Cytochrom_C_2"/>
    <property type="match status" value="1"/>
</dbReference>
<dbReference type="GO" id="GO:0005506">
    <property type="term" value="F:iron ion binding"/>
    <property type="evidence" value="ECO:0007669"/>
    <property type="project" value="InterPro"/>
</dbReference>
<organism evidence="8">
    <name type="scientific">Chelativorans sp. (strain BNC1)</name>
    <dbReference type="NCBI Taxonomy" id="266779"/>
    <lineage>
        <taxon>Bacteria</taxon>
        <taxon>Pseudomonadati</taxon>
        <taxon>Pseudomonadota</taxon>
        <taxon>Alphaproteobacteria</taxon>
        <taxon>Hyphomicrobiales</taxon>
        <taxon>Phyllobacteriaceae</taxon>
        <taxon>Chelativorans</taxon>
    </lineage>
</organism>
<evidence type="ECO:0000256" key="7">
    <source>
        <dbReference type="PIRSR" id="PIRSR000027-2"/>
    </source>
</evidence>
<evidence type="ECO:0000313" key="8">
    <source>
        <dbReference type="EMBL" id="ABG61386.1"/>
    </source>
</evidence>
<keyword evidence="5 6" id="KW-0408">Iron</keyword>
<keyword evidence="8" id="KW-0614">Plasmid</keyword>
<dbReference type="PIRSF" id="PIRSF000027">
    <property type="entry name" value="Cytc_c_prime"/>
    <property type="match status" value="1"/>
</dbReference>
<comment type="PTM">
    <text evidence="7">Binds 1 heme group per subunit.</text>
</comment>
<name>Q11MI3_CHESB</name>
<sequence length="154" mass="16450" precursor="true">MKRTAPRAAVLLVLLAGLVVGGGSVAHEGATGVVAERMHGMKSMAEDMKALAEMLDGKRPFSADDAKARVASLHHTCHQAQDLFSNGKNDHASRALPAIWEHPDAFAAAMAGFDRAVEALMTATQTASLESLRAPFLDVGRQCSSCHEDFRRPQ</sequence>
<dbReference type="GO" id="GO:0022900">
    <property type="term" value="P:electron transport chain"/>
    <property type="evidence" value="ECO:0007669"/>
    <property type="project" value="InterPro"/>
</dbReference>
<dbReference type="AlphaFoldDB" id="Q11MI3"/>
<reference evidence="8" key="1">
    <citation type="submission" date="2006-06" db="EMBL/GenBank/DDBJ databases">
        <title>Complete sequence of Plasmid 1 of Chelativorans sp. BNC1.</title>
        <authorList>
            <consortium name="US DOE Joint Genome Institute"/>
            <person name="Copeland A."/>
            <person name="Lucas S."/>
            <person name="Lapidus A."/>
            <person name="Barry K."/>
            <person name="Detter J.C."/>
            <person name="Glavina del Rio T."/>
            <person name="Hammon N."/>
            <person name="Israni S."/>
            <person name="Dalin E."/>
            <person name="Tice H."/>
            <person name="Pitluck S."/>
            <person name="Chertkov O."/>
            <person name="Brettin T."/>
            <person name="Bruce D."/>
            <person name="Han C."/>
            <person name="Tapia R."/>
            <person name="Gilna P."/>
            <person name="Schmutz J."/>
            <person name="Larimer F."/>
            <person name="Land M."/>
            <person name="Hauser L."/>
            <person name="Kyrpides N."/>
            <person name="Mikhailova N."/>
            <person name="Richardson P."/>
        </authorList>
    </citation>
    <scope>NUCLEOTIDE SEQUENCE</scope>
    <source>
        <strain evidence="8">BNC1</strain>
        <plasmid evidence="8">1</plasmid>
    </source>
</reference>